<name>A0A2P4YLA7_9STRA</name>
<dbReference type="OrthoDB" id="73403at2759"/>
<sequence length="131" mass="14343">MKSAVESLEQITRVQVFQNALDANGALEWIILFDDVKYDTEDPLPLLSLYTETLSAQWSGIGDQSAVEATKMVVEISMVAEMVVQAIFLVEVVVNVGAEEVVKVGNKRVEEEVEAFMVEEVVVPALTVLVG</sequence>
<evidence type="ECO:0000313" key="2">
    <source>
        <dbReference type="Proteomes" id="UP000237271"/>
    </source>
</evidence>
<protein>
    <submittedName>
        <fullName evidence="1">Uncharacterized protein</fullName>
    </submittedName>
</protein>
<accession>A0A2P4YLA7</accession>
<comment type="caution">
    <text evidence="1">The sequence shown here is derived from an EMBL/GenBank/DDBJ whole genome shotgun (WGS) entry which is preliminary data.</text>
</comment>
<organism evidence="1 2">
    <name type="scientific">Phytophthora palmivora</name>
    <dbReference type="NCBI Taxonomy" id="4796"/>
    <lineage>
        <taxon>Eukaryota</taxon>
        <taxon>Sar</taxon>
        <taxon>Stramenopiles</taxon>
        <taxon>Oomycota</taxon>
        <taxon>Peronosporomycetes</taxon>
        <taxon>Peronosporales</taxon>
        <taxon>Peronosporaceae</taxon>
        <taxon>Phytophthora</taxon>
    </lineage>
</organism>
<feature type="non-terminal residue" evidence="1">
    <location>
        <position position="131"/>
    </location>
</feature>
<proteinExistence type="predicted"/>
<dbReference type="Proteomes" id="UP000237271">
    <property type="component" value="Unassembled WGS sequence"/>
</dbReference>
<dbReference type="EMBL" id="NCKW01001962">
    <property type="protein sequence ID" value="POM78582.1"/>
    <property type="molecule type" value="Genomic_DNA"/>
</dbReference>
<reference evidence="1 2" key="1">
    <citation type="journal article" date="2017" name="Genome Biol. Evol.">
        <title>Phytophthora megakarya and P. palmivora, closely related causal agents of cacao black pod rot, underwent increases in genome sizes and gene numbers by different mechanisms.</title>
        <authorList>
            <person name="Ali S.S."/>
            <person name="Shao J."/>
            <person name="Lary D.J."/>
            <person name="Kronmiller B."/>
            <person name="Shen D."/>
            <person name="Strem M.D."/>
            <person name="Amoako-Attah I."/>
            <person name="Akrofi A.Y."/>
            <person name="Begoude B.A."/>
            <person name="Ten Hoopen G.M."/>
            <person name="Coulibaly K."/>
            <person name="Kebe B.I."/>
            <person name="Melnick R.L."/>
            <person name="Guiltinan M.J."/>
            <person name="Tyler B.M."/>
            <person name="Meinhardt L.W."/>
            <person name="Bailey B.A."/>
        </authorList>
    </citation>
    <scope>NUCLEOTIDE SEQUENCE [LARGE SCALE GENOMIC DNA]</scope>
    <source>
        <strain evidence="2">sbr112.9</strain>
    </source>
</reference>
<evidence type="ECO:0000313" key="1">
    <source>
        <dbReference type="EMBL" id="POM78582.1"/>
    </source>
</evidence>
<keyword evidence="2" id="KW-1185">Reference proteome</keyword>
<dbReference type="AlphaFoldDB" id="A0A2P4YLA7"/>
<gene>
    <name evidence="1" type="ORF">PHPALM_3869</name>
</gene>